<proteinExistence type="predicted"/>
<comment type="caution">
    <text evidence="1">The sequence shown here is derived from an EMBL/GenBank/DDBJ whole genome shotgun (WGS) entry which is preliminary data.</text>
</comment>
<gene>
    <name evidence="1" type="ORF">PoB_004629100</name>
</gene>
<protein>
    <submittedName>
        <fullName evidence="1">Uncharacterized protein</fullName>
    </submittedName>
</protein>
<name>A0AAV4BLB6_9GAST</name>
<dbReference type="AlphaFoldDB" id="A0AAV4BLB6"/>
<reference evidence="1 2" key="1">
    <citation type="journal article" date="2021" name="Elife">
        <title>Chloroplast acquisition without the gene transfer in kleptoplastic sea slugs, Plakobranchus ocellatus.</title>
        <authorList>
            <person name="Maeda T."/>
            <person name="Takahashi S."/>
            <person name="Yoshida T."/>
            <person name="Shimamura S."/>
            <person name="Takaki Y."/>
            <person name="Nagai Y."/>
            <person name="Toyoda A."/>
            <person name="Suzuki Y."/>
            <person name="Arimoto A."/>
            <person name="Ishii H."/>
            <person name="Satoh N."/>
            <person name="Nishiyama T."/>
            <person name="Hasebe M."/>
            <person name="Maruyama T."/>
            <person name="Minagawa J."/>
            <person name="Obokata J."/>
            <person name="Shigenobu S."/>
        </authorList>
    </citation>
    <scope>NUCLEOTIDE SEQUENCE [LARGE SCALE GENOMIC DNA]</scope>
</reference>
<accession>A0AAV4BLB6</accession>
<dbReference type="Proteomes" id="UP000735302">
    <property type="component" value="Unassembled WGS sequence"/>
</dbReference>
<evidence type="ECO:0000313" key="1">
    <source>
        <dbReference type="EMBL" id="GFO19786.1"/>
    </source>
</evidence>
<keyword evidence="2" id="KW-1185">Reference proteome</keyword>
<feature type="non-terminal residue" evidence="1">
    <location>
        <position position="1"/>
    </location>
</feature>
<organism evidence="1 2">
    <name type="scientific">Plakobranchus ocellatus</name>
    <dbReference type="NCBI Taxonomy" id="259542"/>
    <lineage>
        <taxon>Eukaryota</taxon>
        <taxon>Metazoa</taxon>
        <taxon>Spiralia</taxon>
        <taxon>Lophotrochozoa</taxon>
        <taxon>Mollusca</taxon>
        <taxon>Gastropoda</taxon>
        <taxon>Heterobranchia</taxon>
        <taxon>Euthyneura</taxon>
        <taxon>Panpulmonata</taxon>
        <taxon>Sacoglossa</taxon>
        <taxon>Placobranchoidea</taxon>
        <taxon>Plakobranchidae</taxon>
        <taxon>Plakobranchus</taxon>
    </lineage>
</organism>
<sequence length="54" mass="5766">NGNILLSVLYTISFNSLKDHVVGVHPFNFSGLKGQQCGESVTFGQTVSMYCAGV</sequence>
<evidence type="ECO:0000313" key="2">
    <source>
        <dbReference type="Proteomes" id="UP000735302"/>
    </source>
</evidence>
<dbReference type="EMBL" id="BLXT01005100">
    <property type="protein sequence ID" value="GFO19786.1"/>
    <property type="molecule type" value="Genomic_DNA"/>
</dbReference>